<gene>
    <name evidence="1" type="ORF">PSON_ATCC_30995.1.T0010320</name>
</gene>
<dbReference type="AlphaFoldDB" id="A0A8S1JUK8"/>
<evidence type="ECO:0000313" key="2">
    <source>
        <dbReference type="Proteomes" id="UP000692954"/>
    </source>
</evidence>
<dbReference type="EMBL" id="CAJJDN010000001">
    <property type="protein sequence ID" value="CAD8045857.1"/>
    <property type="molecule type" value="Genomic_DNA"/>
</dbReference>
<name>A0A8S1JUK8_9CILI</name>
<keyword evidence="2" id="KW-1185">Reference proteome</keyword>
<dbReference type="OrthoDB" id="309783at2759"/>
<proteinExistence type="predicted"/>
<accession>A0A8S1JUK8</accession>
<dbReference type="Proteomes" id="UP000692954">
    <property type="component" value="Unassembled WGS sequence"/>
</dbReference>
<organism evidence="1 2">
    <name type="scientific">Paramecium sonneborni</name>
    <dbReference type="NCBI Taxonomy" id="65129"/>
    <lineage>
        <taxon>Eukaryota</taxon>
        <taxon>Sar</taxon>
        <taxon>Alveolata</taxon>
        <taxon>Ciliophora</taxon>
        <taxon>Intramacronucleata</taxon>
        <taxon>Oligohymenophorea</taxon>
        <taxon>Peniculida</taxon>
        <taxon>Parameciidae</taxon>
        <taxon>Paramecium</taxon>
    </lineage>
</organism>
<reference evidence="1" key="1">
    <citation type="submission" date="2021-01" db="EMBL/GenBank/DDBJ databases">
        <authorList>
            <consortium name="Genoscope - CEA"/>
            <person name="William W."/>
        </authorList>
    </citation>
    <scope>NUCLEOTIDE SEQUENCE</scope>
</reference>
<evidence type="ECO:0000313" key="1">
    <source>
        <dbReference type="EMBL" id="CAD8045857.1"/>
    </source>
</evidence>
<comment type="caution">
    <text evidence="1">The sequence shown here is derived from an EMBL/GenBank/DDBJ whole genome shotgun (WGS) entry which is preliminary data.</text>
</comment>
<sequence length="123" mass="14460">MEVQLTDQSLLELVNFKIANIMAQIKETYASLNDANIQKYQSLDPLKKTNKIDKANKKLKRTLRQNDKPFTQDDNIKVESQDMQQHLDQFKSKFNSIFKNFVENVKGEILKTEQELLKISHFK</sequence>
<protein>
    <submittedName>
        <fullName evidence="1">Uncharacterized protein</fullName>
    </submittedName>
</protein>